<feature type="non-terminal residue" evidence="2">
    <location>
        <position position="1"/>
    </location>
</feature>
<accession>A0A9D2LEE4</accession>
<reference evidence="2" key="1">
    <citation type="journal article" date="2021" name="PeerJ">
        <title>Extensive microbial diversity within the chicken gut microbiome revealed by metagenomics and culture.</title>
        <authorList>
            <person name="Gilroy R."/>
            <person name="Ravi A."/>
            <person name="Getino M."/>
            <person name="Pursley I."/>
            <person name="Horton D.L."/>
            <person name="Alikhan N.F."/>
            <person name="Baker D."/>
            <person name="Gharbi K."/>
            <person name="Hall N."/>
            <person name="Watson M."/>
            <person name="Adriaenssens E.M."/>
            <person name="Foster-Nyarko E."/>
            <person name="Jarju S."/>
            <person name="Secka A."/>
            <person name="Antonio M."/>
            <person name="Oren A."/>
            <person name="Chaudhuri R.R."/>
            <person name="La Ragione R."/>
            <person name="Hildebrand F."/>
            <person name="Pallen M.J."/>
        </authorList>
    </citation>
    <scope>NUCLEOTIDE SEQUENCE</scope>
    <source>
        <strain evidence="2">ChiHjej13B12-24818</strain>
    </source>
</reference>
<keyword evidence="1" id="KW-0812">Transmembrane</keyword>
<feature type="transmembrane region" description="Helical" evidence="1">
    <location>
        <begin position="100"/>
        <end position="121"/>
    </location>
</feature>
<feature type="transmembrane region" description="Helical" evidence="1">
    <location>
        <begin position="70"/>
        <end position="91"/>
    </location>
</feature>
<comment type="caution">
    <text evidence="2">The sequence shown here is derived from an EMBL/GenBank/DDBJ whole genome shotgun (WGS) entry which is preliminary data.</text>
</comment>
<dbReference type="NCBIfam" id="NF038065">
    <property type="entry name" value="Pr6Pr"/>
    <property type="match status" value="1"/>
</dbReference>
<reference evidence="2" key="2">
    <citation type="submission" date="2021-04" db="EMBL/GenBank/DDBJ databases">
        <authorList>
            <person name="Gilroy R."/>
        </authorList>
    </citation>
    <scope>NUCLEOTIDE SEQUENCE</scope>
    <source>
        <strain evidence="2">ChiHjej13B12-24818</strain>
    </source>
</reference>
<evidence type="ECO:0000313" key="3">
    <source>
        <dbReference type="Proteomes" id="UP000823823"/>
    </source>
</evidence>
<dbReference type="AlphaFoldDB" id="A0A9D2LEE4"/>
<keyword evidence="1" id="KW-0472">Membrane</keyword>
<organism evidence="2 3">
    <name type="scientific">Candidatus Brachybacterium merdavium</name>
    <dbReference type="NCBI Taxonomy" id="2838513"/>
    <lineage>
        <taxon>Bacteria</taxon>
        <taxon>Bacillati</taxon>
        <taxon>Actinomycetota</taxon>
        <taxon>Actinomycetes</taxon>
        <taxon>Micrococcales</taxon>
        <taxon>Dermabacteraceae</taxon>
        <taxon>Brachybacterium</taxon>
    </lineage>
</organism>
<keyword evidence="1" id="KW-1133">Transmembrane helix</keyword>
<feature type="transmembrane region" description="Helical" evidence="1">
    <location>
        <begin position="6"/>
        <end position="27"/>
    </location>
</feature>
<feature type="transmembrane region" description="Helical" evidence="1">
    <location>
        <begin position="141"/>
        <end position="160"/>
    </location>
</feature>
<gene>
    <name evidence="2" type="ORF">H9786_10710</name>
</gene>
<dbReference type="Proteomes" id="UP000823823">
    <property type="component" value="Unassembled WGS sequence"/>
</dbReference>
<feature type="transmembrane region" description="Helical" evidence="1">
    <location>
        <begin position="39"/>
        <end position="58"/>
    </location>
</feature>
<proteinExistence type="predicted"/>
<dbReference type="EMBL" id="DWZH01000086">
    <property type="protein sequence ID" value="HJB10980.1"/>
    <property type="molecule type" value="Genomic_DNA"/>
</dbReference>
<dbReference type="InterPro" id="IPR049713">
    <property type="entry name" value="Pr6Pr-like"/>
</dbReference>
<protein>
    <submittedName>
        <fullName evidence="2">Pr6Pr family membrane protein</fullName>
    </submittedName>
</protein>
<name>A0A9D2LEE4_9MICO</name>
<sequence length="188" mass="20636">VVTSVIRFFTFFTILSNLMVVVSSLPIALGARLNVPLRVLRLNAVAAIVITGVVHWFLLRPGSDLHGLTALVDVVTHIIVPILMVVVWLVAGPRGLTDRLVVVGSFAFPVLYAGWIFLYGALTDWYPYHFIDVAMIGYGPALTMAAVIFVAFAALSLLAWRVDVALLRAKRVGRGERGRREMASHAQR</sequence>
<evidence type="ECO:0000313" key="2">
    <source>
        <dbReference type="EMBL" id="HJB10980.1"/>
    </source>
</evidence>
<evidence type="ECO:0000256" key="1">
    <source>
        <dbReference type="SAM" id="Phobius"/>
    </source>
</evidence>